<keyword evidence="3 6" id="KW-0812">Transmembrane</keyword>
<dbReference type="InterPro" id="IPR050833">
    <property type="entry name" value="Poly_Biosynth_Transport"/>
</dbReference>
<feature type="transmembrane region" description="Helical" evidence="6">
    <location>
        <begin position="371"/>
        <end position="392"/>
    </location>
</feature>
<evidence type="ECO:0000256" key="6">
    <source>
        <dbReference type="SAM" id="Phobius"/>
    </source>
</evidence>
<dbReference type="InterPro" id="IPR002797">
    <property type="entry name" value="Polysacc_synth"/>
</dbReference>
<reference evidence="7 8" key="1">
    <citation type="submission" date="2024-05" db="EMBL/GenBank/DDBJ databases">
        <authorList>
            <person name="Venkateswaran K."/>
        </authorList>
    </citation>
    <scope>NUCLEOTIDE SEQUENCE [LARGE SCALE GENOMIC DNA]</scope>
    <source>
        <strain evidence="7 8">179-C4-2-HS</strain>
    </source>
</reference>
<feature type="transmembrane region" description="Helical" evidence="6">
    <location>
        <begin position="341"/>
        <end position="364"/>
    </location>
</feature>
<keyword evidence="2" id="KW-1003">Cell membrane</keyword>
<evidence type="ECO:0000313" key="7">
    <source>
        <dbReference type="EMBL" id="MFB3170039.1"/>
    </source>
</evidence>
<feature type="transmembrane region" description="Helical" evidence="6">
    <location>
        <begin position="464"/>
        <end position="484"/>
    </location>
</feature>
<comment type="subcellular location">
    <subcellularLocation>
        <location evidence="1">Cell membrane</location>
        <topology evidence="1">Multi-pass membrane protein</topology>
    </subcellularLocation>
</comment>
<feature type="transmembrane region" description="Helical" evidence="6">
    <location>
        <begin position="127"/>
        <end position="147"/>
    </location>
</feature>
<evidence type="ECO:0000256" key="1">
    <source>
        <dbReference type="ARBA" id="ARBA00004651"/>
    </source>
</evidence>
<dbReference type="PANTHER" id="PTHR30250:SF26">
    <property type="entry name" value="PSMA PROTEIN"/>
    <property type="match status" value="1"/>
</dbReference>
<evidence type="ECO:0000256" key="3">
    <source>
        <dbReference type="ARBA" id="ARBA00022692"/>
    </source>
</evidence>
<dbReference type="Proteomes" id="UP001241748">
    <property type="component" value="Unassembled WGS sequence"/>
</dbReference>
<keyword evidence="4 6" id="KW-1133">Transmembrane helix</keyword>
<gene>
    <name evidence="7" type="ORF">P5G62_023310</name>
</gene>
<protein>
    <submittedName>
        <fullName evidence="7">Oligosaccharide flippase family protein</fullName>
    </submittedName>
</protein>
<name>A0ABV4YYW0_9BACI</name>
<feature type="transmembrane region" description="Helical" evidence="6">
    <location>
        <begin position="311"/>
        <end position="329"/>
    </location>
</feature>
<evidence type="ECO:0000313" key="8">
    <source>
        <dbReference type="Proteomes" id="UP001241748"/>
    </source>
</evidence>
<dbReference type="RefSeq" id="WP_306074595.1">
    <property type="nucleotide sequence ID" value="NZ_JAROBZ020000002.1"/>
</dbReference>
<dbReference type="PANTHER" id="PTHR30250">
    <property type="entry name" value="PST FAMILY PREDICTED COLANIC ACID TRANSPORTER"/>
    <property type="match status" value="1"/>
</dbReference>
<feature type="transmembrane region" description="Helical" evidence="6">
    <location>
        <begin position="224"/>
        <end position="242"/>
    </location>
</feature>
<dbReference type="Pfam" id="PF01943">
    <property type="entry name" value="Polysacc_synt"/>
    <property type="match status" value="1"/>
</dbReference>
<organism evidence="7 8">
    <name type="scientific">Neobacillus driksii</name>
    <dbReference type="NCBI Taxonomy" id="3035913"/>
    <lineage>
        <taxon>Bacteria</taxon>
        <taxon>Bacillati</taxon>
        <taxon>Bacillota</taxon>
        <taxon>Bacilli</taxon>
        <taxon>Bacillales</taxon>
        <taxon>Bacillaceae</taxon>
        <taxon>Neobacillus</taxon>
    </lineage>
</organism>
<feature type="transmembrane region" description="Helical" evidence="6">
    <location>
        <begin position="84"/>
        <end position="107"/>
    </location>
</feature>
<feature type="transmembrane region" description="Helical" evidence="6">
    <location>
        <begin position="12"/>
        <end position="34"/>
    </location>
</feature>
<evidence type="ECO:0000256" key="2">
    <source>
        <dbReference type="ARBA" id="ARBA00022475"/>
    </source>
</evidence>
<feature type="transmembrane region" description="Helical" evidence="6">
    <location>
        <begin position="154"/>
        <end position="176"/>
    </location>
</feature>
<feature type="transmembrane region" description="Helical" evidence="6">
    <location>
        <begin position="182"/>
        <end position="204"/>
    </location>
</feature>
<sequence length="512" mass="57569">MNQLKAGAILSYLSILVNIIIALLYTPIVLRLLGQSEFGLYSLIGSIAGYLSILDLGLGNAIVRYTARNRALGDRNLESKLNGMFLVLYTFIGLLTVVIGILLYNYIESMFGATLTNIEIEKAKLMVIILIFNFAISFPLAVFGSIMQAYERFIAVKVITLVRYIILPIFSLPLLFIGYGSVSIVVITTIINILCLLYNVFYCFKHLRVKFHFGKIDYRLLLEVIGYSFFIFLNVIVDQIYWNTDQFVLGIVAGTAPVAVYAVAMQFVKLYMMFSTSISGVFLPKVSIMVANQSSSKELTDLLIKVGRIQYIIMALIISGFVLFGQPFIRLWAGKNYNDAYYIVLLVMIPLTIPLIQNVGISILQAKNLHGFRSIVMIVVAAVKIIISIPLASHFLGIGAAFATAVPLIIGNIIIMNIYYQRKIGLNMTLFWKNILLISVPVLISLGIGYGINYVFPSEEILFLFYKIVFFSICYIGLLWFLALNNYERQMFESTIQSFLKVAGKFKRLSKQ</sequence>
<feature type="transmembrane region" description="Helical" evidence="6">
    <location>
        <begin position="40"/>
        <end position="63"/>
    </location>
</feature>
<feature type="transmembrane region" description="Helical" evidence="6">
    <location>
        <begin position="248"/>
        <end position="268"/>
    </location>
</feature>
<comment type="caution">
    <text evidence="7">The sequence shown here is derived from an EMBL/GenBank/DDBJ whole genome shotgun (WGS) entry which is preliminary data.</text>
</comment>
<feature type="transmembrane region" description="Helical" evidence="6">
    <location>
        <begin position="431"/>
        <end position="452"/>
    </location>
</feature>
<dbReference type="EMBL" id="JAROBZ020000002">
    <property type="protein sequence ID" value="MFB3170039.1"/>
    <property type="molecule type" value="Genomic_DNA"/>
</dbReference>
<feature type="transmembrane region" description="Helical" evidence="6">
    <location>
        <begin position="398"/>
        <end position="419"/>
    </location>
</feature>
<accession>A0ABV4YYW0</accession>
<evidence type="ECO:0000256" key="4">
    <source>
        <dbReference type="ARBA" id="ARBA00022989"/>
    </source>
</evidence>
<keyword evidence="8" id="KW-1185">Reference proteome</keyword>
<keyword evidence="5 6" id="KW-0472">Membrane</keyword>
<proteinExistence type="predicted"/>
<evidence type="ECO:0000256" key="5">
    <source>
        <dbReference type="ARBA" id="ARBA00023136"/>
    </source>
</evidence>